<dbReference type="RefSeq" id="WP_073207895.1">
    <property type="nucleotide sequence ID" value="NZ_FRBD01000010.1"/>
</dbReference>
<keyword evidence="7" id="KW-0812">Transmembrane</keyword>
<evidence type="ECO:0000256" key="7">
    <source>
        <dbReference type="SAM" id="Phobius"/>
    </source>
</evidence>
<comment type="similarity">
    <text evidence="5">Belongs to the Rap family.</text>
</comment>
<evidence type="ECO:0000313" key="8">
    <source>
        <dbReference type="EMBL" id="SHK71452.1"/>
    </source>
</evidence>
<evidence type="ECO:0000256" key="2">
    <source>
        <dbReference type="ARBA" id="ARBA00022490"/>
    </source>
</evidence>
<comment type="subcellular location">
    <subcellularLocation>
        <location evidence="1">Cytoplasm</location>
    </subcellularLocation>
</comment>
<keyword evidence="6" id="KW-0175">Coiled coil</keyword>
<evidence type="ECO:0000313" key="9">
    <source>
        <dbReference type="Proteomes" id="UP000184130"/>
    </source>
</evidence>
<dbReference type="PANTHER" id="PTHR46630">
    <property type="entry name" value="TETRATRICOPEPTIDE REPEAT PROTEIN 29"/>
    <property type="match status" value="1"/>
</dbReference>
<protein>
    <recommendedName>
        <fullName evidence="10">Tetratricopeptide repeat-containing protein</fullName>
    </recommendedName>
</protein>
<keyword evidence="7" id="KW-0472">Membrane</keyword>
<dbReference type="InterPro" id="IPR051476">
    <property type="entry name" value="Bac_ResReg_Asp_Phosphatase"/>
</dbReference>
<dbReference type="GO" id="GO:0005737">
    <property type="term" value="C:cytoplasm"/>
    <property type="evidence" value="ECO:0007669"/>
    <property type="project" value="UniProtKB-SubCell"/>
</dbReference>
<evidence type="ECO:0000256" key="4">
    <source>
        <dbReference type="ARBA" id="ARBA00022803"/>
    </source>
</evidence>
<evidence type="ECO:0000256" key="1">
    <source>
        <dbReference type="ARBA" id="ARBA00004496"/>
    </source>
</evidence>
<keyword evidence="4" id="KW-0802">TPR repeat</keyword>
<name>A0A1M6UQF2_XYLRU</name>
<keyword evidence="7" id="KW-1133">Transmembrane helix</keyword>
<dbReference type="OrthoDB" id="1062433at2"/>
<dbReference type="AlphaFoldDB" id="A0A1M6UQF2"/>
<keyword evidence="3" id="KW-0677">Repeat</keyword>
<organism evidence="8 9">
    <name type="scientific">Xylanibacter ruminicola</name>
    <name type="common">Prevotella ruminicola</name>
    <dbReference type="NCBI Taxonomy" id="839"/>
    <lineage>
        <taxon>Bacteria</taxon>
        <taxon>Pseudomonadati</taxon>
        <taxon>Bacteroidota</taxon>
        <taxon>Bacteroidia</taxon>
        <taxon>Bacteroidales</taxon>
        <taxon>Prevotellaceae</taxon>
        <taxon>Xylanibacter</taxon>
    </lineage>
</organism>
<proteinExistence type="inferred from homology"/>
<dbReference type="EMBL" id="FRBD01000010">
    <property type="protein sequence ID" value="SHK71452.1"/>
    <property type="molecule type" value="Genomic_DNA"/>
</dbReference>
<dbReference type="InterPro" id="IPR011990">
    <property type="entry name" value="TPR-like_helical_dom_sf"/>
</dbReference>
<sequence length="517" mass="59456">MIFFVYLIFSLVIVGCSHQEQPHNSVITQAEQIVVEHPDSVVIMLEPYWADTTLSNPDRALFGLLYTEALHRSGLATESTQLIQFSRDYYESHNDKPRLARAFLHHAIVLYHKQQTHEAVLTMKQAEQIASEVNDPVHNCYLYSVLGDINDNVGNYTQTLRYYKLALATARQCHKDDWIVRALNNIAQTYDMLGETDSLHYYNELAKPYAPKTDGEIRATYLTNVASYKMQLGKRHEAKQLLLKSLQEAPTDRASKLLADVYLAEHDTVSAAEQWYRLVNSFSPDVSISSYRQLIRYLTNRGDAERAAYFSSCLNEVYHDLYQRSDAASIIDLQAQFDEQQKERQQYQTTILLLSAILLLILITIVAIWYSRRRIDRLNARFVESQKKYDRTREELTQMRLQREREERENSEQLKTIVASLHASANKGRAASDEDMNALAQCSYALSPNLQLLFAPLNAKEQSICLLIRHNFQPTEIATLTISTPQTITNTRVRLLKKLFNETGGAKDFDTKLHAFE</sequence>
<evidence type="ECO:0000256" key="3">
    <source>
        <dbReference type="ARBA" id="ARBA00022737"/>
    </source>
</evidence>
<dbReference type="Proteomes" id="UP000184130">
    <property type="component" value="Unassembled WGS sequence"/>
</dbReference>
<evidence type="ECO:0000256" key="6">
    <source>
        <dbReference type="SAM" id="Coils"/>
    </source>
</evidence>
<evidence type="ECO:0000256" key="5">
    <source>
        <dbReference type="ARBA" id="ARBA00038253"/>
    </source>
</evidence>
<dbReference type="PANTHER" id="PTHR46630:SF1">
    <property type="entry name" value="TETRATRICOPEPTIDE REPEAT PROTEIN 29"/>
    <property type="match status" value="1"/>
</dbReference>
<reference evidence="8 9" key="1">
    <citation type="submission" date="2016-11" db="EMBL/GenBank/DDBJ databases">
        <authorList>
            <person name="Jaros S."/>
            <person name="Januszkiewicz K."/>
            <person name="Wedrychowicz H."/>
        </authorList>
    </citation>
    <scope>NUCLEOTIDE SEQUENCE [LARGE SCALE GENOMIC DNA]</scope>
    <source>
        <strain evidence="8 9">KHT3</strain>
    </source>
</reference>
<feature type="transmembrane region" description="Helical" evidence="7">
    <location>
        <begin position="351"/>
        <end position="371"/>
    </location>
</feature>
<evidence type="ECO:0008006" key="10">
    <source>
        <dbReference type="Google" id="ProtNLM"/>
    </source>
</evidence>
<keyword evidence="2" id="KW-0963">Cytoplasm</keyword>
<gene>
    <name evidence="8" type="ORF">SAMN05216463_11061</name>
</gene>
<dbReference type="SUPFAM" id="SSF48452">
    <property type="entry name" value="TPR-like"/>
    <property type="match status" value="1"/>
</dbReference>
<accession>A0A1M6UQF2</accession>
<dbReference type="Gene3D" id="1.25.40.10">
    <property type="entry name" value="Tetratricopeptide repeat domain"/>
    <property type="match status" value="1"/>
</dbReference>
<feature type="coiled-coil region" evidence="6">
    <location>
        <begin position="375"/>
        <end position="416"/>
    </location>
</feature>